<feature type="compositionally biased region" description="Basic and acidic residues" evidence="1">
    <location>
        <begin position="95"/>
        <end position="108"/>
    </location>
</feature>
<dbReference type="EMBL" id="JAAMPC010000003">
    <property type="protein sequence ID" value="KAG2322866.1"/>
    <property type="molecule type" value="Genomic_DNA"/>
</dbReference>
<proteinExistence type="predicted"/>
<dbReference type="Proteomes" id="UP000886595">
    <property type="component" value="Unassembled WGS sequence"/>
</dbReference>
<evidence type="ECO:0000313" key="2">
    <source>
        <dbReference type="EMBL" id="KAG2322866.1"/>
    </source>
</evidence>
<keyword evidence="3" id="KW-1185">Reference proteome</keyword>
<evidence type="ECO:0000313" key="3">
    <source>
        <dbReference type="Proteomes" id="UP000886595"/>
    </source>
</evidence>
<dbReference type="AlphaFoldDB" id="A0A8X7W384"/>
<gene>
    <name evidence="2" type="ORF">Bca52824_016079</name>
</gene>
<sequence>MRCVFETCVSTIVPTLAVPAEGVVAMDTSAPEIEVQPSGSSSTLVHIVDVEPVLESMPPPPPPPAKRETVLGPPAPSVIPAAIPKSRKRPGANPDEAKKTRYTKDSEARPSSSKACGSGLVSRQHVKFVLSIEGMISESRIRVERLAKEFASHEKVFTAAGSLKVIEGGSFPQSQEWGGIGGLVSRRQRKLSRIEFGPDMARIASLDTWLSFISGTWLWRPRRKDGEVQLFLGEMPPSPRAEEAKLLAHKAELADEEGDLDQILAVLNSECTLLPC</sequence>
<protein>
    <submittedName>
        <fullName evidence="2">Uncharacterized protein</fullName>
    </submittedName>
</protein>
<evidence type="ECO:0000256" key="1">
    <source>
        <dbReference type="SAM" id="MobiDB-lite"/>
    </source>
</evidence>
<accession>A0A8X7W384</accession>
<reference evidence="2 3" key="1">
    <citation type="submission" date="2020-02" db="EMBL/GenBank/DDBJ databases">
        <authorList>
            <person name="Ma Q."/>
            <person name="Huang Y."/>
            <person name="Song X."/>
            <person name="Pei D."/>
        </authorList>
    </citation>
    <scope>NUCLEOTIDE SEQUENCE [LARGE SCALE GENOMIC DNA]</scope>
    <source>
        <strain evidence="2">Sxm20200214</strain>
        <tissue evidence="2">Leaf</tissue>
    </source>
</reference>
<feature type="region of interest" description="Disordered" evidence="1">
    <location>
        <begin position="53"/>
        <end position="118"/>
    </location>
</feature>
<comment type="caution">
    <text evidence="2">The sequence shown here is derived from an EMBL/GenBank/DDBJ whole genome shotgun (WGS) entry which is preliminary data.</text>
</comment>
<organism evidence="2 3">
    <name type="scientific">Brassica carinata</name>
    <name type="common">Ethiopian mustard</name>
    <name type="synonym">Abyssinian cabbage</name>
    <dbReference type="NCBI Taxonomy" id="52824"/>
    <lineage>
        <taxon>Eukaryota</taxon>
        <taxon>Viridiplantae</taxon>
        <taxon>Streptophyta</taxon>
        <taxon>Embryophyta</taxon>
        <taxon>Tracheophyta</taxon>
        <taxon>Spermatophyta</taxon>
        <taxon>Magnoliopsida</taxon>
        <taxon>eudicotyledons</taxon>
        <taxon>Gunneridae</taxon>
        <taxon>Pentapetalae</taxon>
        <taxon>rosids</taxon>
        <taxon>malvids</taxon>
        <taxon>Brassicales</taxon>
        <taxon>Brassicaceae</taxon>
        <taxon>Brassiceae</taxon>
        <taxon>Brassica</taxon>
    </lineage>
</organism>
<name>A0A8X7W384_BRACI</name>